<dbReference type="EMBL" id="AMZH03016597">
    <property type="protein sequence ID" value="RRT44235.1"/>
    <property type="molecule type" value="Genomic_DNA"/>
</dbReference>
<comment type="caution">
    <text evidence="2">The sequence shown here is derived from an EMBL/GenBank/DDBJ whole genome shotgun (WGS) entry which is preliminary data.</text>
</comment>
<accession>A0A426XXL3</accession>
<feature type="region of interest" description="Disordered" evidence="1">
    <location>
        <begin position="1"/>
        <end position="45"/>
    </location>
</feature>
<sequence length="93" mass="10050">SNRCAPEKDRSMETAASRSSRGFDEDDDDDQDFGKRDGSSFHRGGSFSLRFLASLSRFSDLFSPGLLLSAAPYLACLNCAGTLCANLFIGCLI</sequence>
<name>A0A426XXL3_ENSVE</name>
<protein>
    <submittedName>
        <fullName evidence="2">Uncharacterized protein</fullName>
    </submittedName>
</protein>
<evidence type="ECO:0000313" key="3">
    <source>
        <dbReference type="Proteomes" id="UP000287651"/>
    </source>
</evidence>
<organism evidence="2 3">
    <name type="scientific">Ensete ventricosum</name>
    <name type="common">Abyssinian banana</name>
    <name type="synonym">Musa ensete</name>
    <dbReference type="NCBI Taxonomy" id="4639"/>
    <lineage>
        <taxon>Eukaryota</taxon>
        <taxon>Viridiplantae</taxon>
        <taxon>Streptophyta</taxon>
        <taxon>Embryophyta</taxon>
        <taxon>Tracheophyta</taxon>
        <taxon>Spermatophyta</taxon>
        <taxon>Magnoliopsida</taxon>
        <taxon>Liliopsida</taxon>
        <taxon>Zingiberales</taxon>
        <taxon>Musaceae</taxon>
        <taxon>Ensete</taxon>
    </lineage>
</organism>
<dbReference type="AlphaFoldDB" id="A0A426XXL3"/>
<dbReference type="Proteomes" id="UP000287651">
    <property type="component" value="Unassembled WGS sequence"/>
</dbReference>
<feature type="non-terminal residue" evidence="2">
    <location>
        <position position="1"/>
    </location>
</feature>
<gene>
    <name evidence="2" type="ORF">B296_00055847</name>
</gene>
<feature type="compositionally biased region" description="Basic and acidic residues" evidence="1">
    <location>
        <begin position="1"/>
        <end position="12"/>
    </location>
</feature>
<proteinExistence type="predicted"/>
<reference evidence="2 3" key="1">
    <citation type="journal article" date="2014" name="Agronomy (Basel)">
        <title>A Draft Genome Sequence for Ensete ventricosum, the Drought-Tolerant Tree Against Hunger.</title>
        <authorList>
            <person name="Harrison J."/>
            <person name="Moore K.A."/>
            <person name="Paszkiewicz K."/>
            <person name="Jones T."/>
            <person name="Grant M."/>
            <person name="Ambacheew D."/>
            <person name="Muzemil S."/>
            <person name="Studholme D.J."/>
        </authorList>
    </citation>
    <scope>NUCLEOTIDE SEQUENCE [LARGE SCALE GENOMIC DNA]</scope>
</reference>
<evidence type="ECO:0000256" key="1">
    <source>
        <dbReference type="SAM" id="MobiDB-lite"/>
    </source>
</evidence>
<evidence type="ECO:0000313" key="2">
    <source>
        <dbReference type="EMBL" id="RRT44235.1"/>
    </source>
</evidence>